<dbReference type="GO" id="GO:0006281">
    <property type="term" value="P:DNA repair"/>
    <property type="evidence" value="ECO:0007669"/>
    <property type="project" value="TreeGrafter"/>
</dbReference>
<name>A0A8I1MTC4_THIA3</name>
<accession>A0A8I1MTC4</accession>
<dbReference type="InterPro" id="IPR023198">
    <property type="entry name" value="PGP-like_dom2"/>
</dbReference>
<dbReference type="Pfam" id="PF13419">
    <property type="entry name" value="HAD_2"/>
    <property type="match status" value="1"/>
</dbReference>
<dbReference type="InterPro" id="IPR050155">
    <property type="entry name" value="HAD-like_hydrolase_sf"/>
</dbReference>
<dbReference type="GO" id="GO:0005829">
    <property type="term" value="C:cytosol"/>
    <property type="evidence" value="ECO:0007669"/>
    <property type="project" value="TreeGrafter"/>
</dbReference>
<dbReference type="GO" id="GO:0008967">
    <property type="term" value="F:phosphoglycolate phosphatase activity"/>
    <property type="evidence" value="ECO:0007669"/>
    <property type="project" value="TreeGrafter"/>
</dbReference>
<dbReference type="PANTHER" id="PTHR43434">
    <property type="entry name" value="PHOSPHOGLYCOLATE PHOSPHATASE"/>
    <property type="match status" value="1"/>
</dbReference>
<dbReference type="AlphaFoldDB" id="A0A8I1MTC4"/>
<dbReference type="NCBIfam" id="TIGR01549">
    <property type="entry name" value="HAD-SF-IA-v1"/>
    <property type="match status" value="1"/>
</dbReference>
<dbReference type="SFLD" id="SFLDG01129">
    <property type="entry name" value="C1.5:_HAD__Beta-PGM__Phosphata"/>
    <property type="match status" value="1"/>
</dbReference>
<dbReference type="InterPro" id="IPR006439">
    <property type="entry name" value="HAD-SF_hydro_IA"/>
</dbReference>
<dbReference type="SFLD" id="SFLDG01135">
    <property type="entry name" value="C1.5.6:_HAD__Beta-PGM__Phospha"/>
    <property type="match status" value="1"/>
</dbReference>
<evidence type="ECO:0000313" key="1">
    <source>
        <dbReference type="EMBL" id="MBN8742754.1"/>
    </source>
</evidence>
<gene>
    <name evidence="1" type="ORF">J0I24_00445</name>
</gene>
<dbReference type="EMBL" id="JAFKMR010000009">
    <property type="protein sequence ID" value="MBN8742754.1"/>
    <property type="molecule type" value="Genomic_DNA"/>
</dbReference>
<proteinExistence type="predicted"/>
<dbReference type="Gene3D" id="3.40.50.1000">
    <property type="entry name" value="HAD superfamily/HAD-like"/>
    <property type="match status" value="1"/>
</dbReference>
<dbReference type="SUPFAM" id="SSF56784">
    <property type="entry name" value="HAD-like"/>
    <property type="match status" value="1"/>
</dbReference>
<organism evidence="1 2">
    <name type="scientific">Thiomonas arsenitoxydans (strain DSM 22701 / CIP 110005 / 3As)</name>
    <dbReference type="NCBI Taxonomy" id="426114"/>
    <lineage>
        <taxon>Bacteria</taxon>
        <taxon>Pseudomonadati</taxon>
        <taxon>Pseudomonadota</taxon>
        <taxon>Betaproteobacteria</taxon>
        <taxon>Burkholderiales</taxon>
        <taxon>Thiomonas</taxon>
    </lineage>
</organism>
<dbReference type="SFLD" id="SFLDS00003">
    <property type="entry name" value="Haloacid_Dehalogenase"/>
    <property type="match status" value="1"/>
</dbReference>
<dbReference type="InterPro" id="IPR041492">
    <property type="entry name" value="HAD_2"/>
</dbReference>
<protein>
    <submittedName>
        <fullName evidence="1">HAD-IA family hydrolase</fullName>
    </submittedName>
</protein>
<dbReference type="InterPro" id="IPR023214">
    <property type="entry name" value="HAD_sf"/>
</dbReference>
<evidence type="ECO:0000313" key="2">
    <source>
        <dbReference type="Proteomes" id="UP000664800"/>
    </source>
</evidence>
<dbReference type="Proteomes" id="UP000664800">
    <property type="component" value="Unassembled WGS sequence"/>
</dbReference>
<sequence length="219" mass="23818">MHRQNYDLIVFDWDGTLMDSTAAITGAIQQACKDLGLTVPSREAASYVIGLGLEDALRHAAPELPHADYPKLAAAYRKHYFALDGELVLFEGVLDLLHELKSAGYNLAVATGKSRIGLTRAMDRPELRGLFDATRTADETFSKPHPAMLHEIMAELASPPQRTVMVGDTTHDLQMALNAECDAIGVSYDAHDVARLESLSPAGLVHSVAELQEFLAQHG</sequence>
<dbReference type="RefSeq" id="WP_276726814.1">
    <property type="nucleotide sequence ID" value="NZ_JAFKMR010000009.1"/>
</dbReference>
<comment type="caution">
    <text evidence="1">The sequence shown here is derived from an EMBL/GenBank/DDBJ whole genome shotgun (WGS) entry which is preliminary data.</text>
</comment>
<dbReference type="InterPro" id="IPR036412">
    <property type="entry name" value="HAD-like_sf"/>
</dbReference>
<reference evidence="1" key="1">
    <citation type="submission" date="2021-02" db="EMBL/GenBank/DDBJ databases">
        <title>Thiocyanate and organic carbon inputs drive convergent selection for specific autotrophic Afipia and Thiobacillus strains within complex microbiomes.</title>
        <authorList>
            <person name="Huddy R.J."/>
            <person name="Sachdeva R."/>
            <person name="Kadzinga F."/>
            <person name="Kantor R.S."/>
            <person name="Harrison S.T.L."/>
            <person name="Banfield J.F."/>
        </authorList>
    </citation>
    <scope>NUCLEOTIDE SEQUENCE</scope>
    <source>
        <strain evidence="1">SCN18_13_7_16_R3_B_64_19</strain>
    </source>
</reference>
<keyword evidence="1" id="KW-0378">Hydrolase</keyword>
<dbReference type="PANTHER" id="PTHR43434:SF24">
    <property type="entry name" value="HYDROLASE-RELATED"/>
    <property type="match status" value="1"/>
</dbReference>
<dbReference type="Gene3D" id="1.10.150.240">
    <property type="entry name" value="Putative phosphatase, domain 2"/>
    <property type="match status" value="1"/>
</dbReference>